<comment type="catalytic activity">
    <reaction evidence="7">
        <text>5-(methylsulfanyl)-D-ribose + ATP = 5-(methylsulfanyl)-alpha-D-ribose 1-phosphate + ADP + H(+)</text>
        <dbReference type="Rhea" id="RHEA:22312"/>
        <dbReference type="ChEBI" id="CHEBI:15378"/>
        <dbReference type="ChEBI" id="CHEBI:30616"/>
        <dbReference type="ChEBI" id="CHEBI:58533"/>
        <dbReference type="ChEBI" id="CHEBI:78440"/>
        <dbReference type="ChEBI" id="CHEBI:456216"/>
        <dbReference type="EC" id="2.7.1.100"/>
    </reaction>
</comment>
<evidence type="ECO:0000256" key="1">
    <source>
        <dbReference type="ARBA" id="ARBA00010165"/>
    </source>
</evidence>
<evidence type="ECO:0000256" key="2">
    <source>
        <dbReference type="ARBA" id="ARBA00011738"/>
    </source>
</evidence>
<feature type="domain" description="Aminoglycoside phosphotransferase" evidence="8">
    <location>
        <begin position="191"/>
        <end position="261"/>
    </location>
</feature>
<dbReference type="HAMAP" id="MF_01683">
    <property type="entry name" value="Salvage_MtnK"/>
    <property type="match status" value="1"/>
</dbReference>
<proteinExistence type="inferred from homology"/>
<dbReference type="Gene3D" id="3.30.200.20">
    <property type="entry name" value="Phosphorylase Kinase, domain 1"/>
    <property type="match status" value="1"/>
</dbReference>
<comment type="function">
    <text evidence="7">Catalyzes the phosphorylation of methylthioribose into methylthioribose-1-phosphate.</text>
</comment>
<accession>A0A2G6KIB8</accession>
<protein>
    <recommendedName>
        <fullName evidence="7">Methylthioribose kinase</fullName>
        <shortName evidence="7">MTR kinase</shortName>
        <ecNumber evidence="7">2.7.1.100</ecNumber>
    </recommendedName>
</protein>
<feature type="binding site" evidence="7">
    <location>
        <position position="344"/>
    </location>
    <ligand>
        <name>substrate</name>
    </ligand>
</feature>
<dbReference type="UniPathway" id="UPA00904">
    <property type="reaction ID" value="UER00872"/>
</dbReference>
<keyword evidence="7" id="KW-0486">Methionine biosynthesis</keyword>
<evidence type="ECO:0000313" key="9">
    <source>
        <dbReference type="EMBL" id="PIE35416.1"/>
    </source>
</evidence>
<name>A0A2G6KIB8_9BACT</name>
<feature type="binding site" evidence="7">
    <location>
        <begin position="245"/>
        <end position="247"/>
    </location>
    <ligand>
        <name>ATP</name>
        <dbReference type="ChEBI" id="CHEBI:30616"/>
    </ligand>
</feature>
<feature type="binding site" evidence="7">
    <location>
        <position position="55"/>
    </location>
    <ligand>
        <name>ATP</name>
        <dbReference type="ChEBI" id="CHEBI:30616"/>
    </ligand>
</feature>
<dbReference type="PANTHER" id="PTHR34273">
    <property type="entry name" value="METHYLTHIORIBOSE KINASE"/>
    <property type="match status" value="1"/>
</dbReference>
<feature type="binding site" evidence="7">
    <location>
        <begin position="109"/>
        <end position="111"/>
    </location>
    <ligand>
        <name>ATP</name>
        <dbReference type="ChEBI" id="CHEBI:30616"/>
    </ligand>
</feature>
<dbReference type="GO" id="GO:0019509">
    <property type="term" value="P:L-methionine salvage from methylthioadenosine"/>
    <property type="evidence" value="ECO:0007669"/>
    <property type="project" value="UniProtKB-UniRule"/>
</dbReference>
<evidence type="ECO:0000256" key="4">
    <source>
        <dbReference type="ARBA" id="ARBA00022741"/>
    </source>
</evidence>
<comment type="pathway">
    <text evidence="7">Amino-acid biosynthesis; L-methionine biosynthesis via salvage pathway; S-methyl-5-thio-alpha-D-ribose 1-phosphate from S-methyl-5'-thioadenosine (hydrolase route): step 2/2.</text>
</comment>
<comment type="caution">
    <text evidence="9">The sequence shown here is derived from an EMBL/GenBank/DDBJ whole genome shotgun (WGS) entry which is preliminary data.</text>
</comment>
<dbReference type="Pfam" id="PF01636">
    <property type="entry name" value="APH"/>
    <property type="match status" value="1"/>
</dbReference>
<evidence type="ECO:0000256" key="3">
    <source>
        <dbReference type="ARBA" id="ARBA00022679"/>
    </source>
</evidence>
<evidence type="ECO:0000256" key="6">
    <source>
        <dbReference type="ARBA" id="ARBA00022840"/>
    </source>
</evidence>
<dbReference type="InterPro" id="IPR011009">
    <property type="entry name" value="Kinase-like_dom_sf"/>
</dbReference>
<feature type="binding site" evidence="7">
    <location>
        <position position="38"/>
    </location>
    <ligand>
        <name>ATP</name>
        <dbReference type="ChEBI" id="CHEBI:30616"/>
    </ligand>
</feature>
<dbReference type="GO" id="GO:0046522">
    <property type="term" value="F:S-methyl-5-thioribose kinase activity"/>
    <property type="evidence" value="ECO:0007669"/>
    <property type="project" value="UniProtKB-UniRule"/>
</dbReference>
<evidence type="ECO:0000313" key="10">
    <source>
        <dbReference type="Proteomes" id="UP000230821"/>
    </source>
</evidence>
<gene>
    <name evidence="7" type="primary">mtnK</name>
    <name evidence="9" type="ORF">CSA56_04345</name>
</gene>
<keyword evidence="5 7" id="KW-0418">Kinase</keyword>
<dbReference type="Proteomes" id="UP000230821">
    <property type="component" value="Unassembled WGS sequence"/>
</dbReference>
<dbReference type="SUPFAM" id="SSF56112">
    <property type="entry name" value="Protein kinase-like (PK-like)"/>
    <property type="match status" value="1"/>
</dbReference>
<keyword evidence="7" id="KW-0028">Amino-acid biosynthesis</keyword>
<dbReference type="EMBL" id="PDSK01000044">
    <property type="protein sequence ID" value="PIE35416.1"/>
    <property type="molecule type" value="Genomic_DNA"/>
</dbReference>
<dbReference type="Gene3D" id="3.90.1200.10">
    <property type="match status" value="1"/>
</dbReference>
<dbReference type="NCBIfam" id="TIGR01767">
    <property type="entry name" value="MTRK"/>
    <property type="match status" value="1"/>
</dbReference>
<dbReference type="PIRSF" id="PIRSF031134">
    <property type="entry name" value="MTRK"/>
    <property type="match status" value="1"/>
</dbReference>
<keyword evidence="3 7" id="KW-0808">Transferase</keyword>
<dbReference type="InterPro" id="IPR009212">
    <property type="entry name" value="Methylthioribose_kinase"/>
</dbReference>
<feature type="binding site" evidence="7">
    <location>
        <position position="228"/>
    </location>
    <ligand>
        <name>substrate</name>
    </ligand>
</feature>
<dbReference type="GO" id="GO:0005524">
    <property type="term" value="F:ATP binding"/>
    <property type="evidence" value="ECO:0007669"/>
    <property type="project" value="UniProtKB-UniRule"/>
</dbReference>
<keyword evidence="6 7" id="KW-0067">ATP-binding</keyword>
<dbReference type="PANTHER" id="PTHR34273:SF2">
    <property type="entry name" value="METHYLTHIORIBOSE KINASE"/>
    <property type="match status" value="1"/>
</dbReference>
<reference evidence="9 10" key="1">
    <citation type="submission" date="2017-10" db="EMBL/GenBank/DDBJ databases">
        <title>Novel microbial diversity and functional potential in the marine mammal oral microbiome.</title>
        <authorList>
            <person name="Dudek N.K."/>
            <person name="Sun C.L."/>
            <person name="Burstein D."/>
            <person name="Kantor R.S."/>
            <person name="Aliaga Goltsman D.S."/>
            <person name="Bik E.M."/>
            <person name="Thomas B.C."/>
            <person name="Banfield J.F."/>
            <person name="Relman D.A."/>
        </authorList>
    </citation>
    <scope>NUCLEOTIDE SEQUENCE [LARGE SCALE GENOMIC DNA]</scope>
    <source>
        <strain evidence="9">DOLJORAL78_47_16</strain>
    </source>
</reference>
<comment type="subunit">
    <text evidence="2 7">Homodimer.</text>
</comment>
<keyword evidence="4 7" id="KW-0547">Nucleotide-binding</keyword>
<sequence>MGYRSLDSHTAVDYVKSLDLFPQDATLEGSEVGDGNLNLVFKIRDTQGGKSVIIKQALPYLRCAGESWPLDLHRTILEANVFEIQNKLAPGLVPKLYHKDEELSLLIMEDLSHLGVMRPGTLEMRKYPRFADHISTFMANTLFYTSDLYMDPYEKKAMVKKFMNPELCKITEDLICSDPYYDSEQNNINPPLRPYLEQVFWKKKALRLEATKYKYAFLTEAQSLVHGDLHTGSIFASEEETKVFDPEFAYYGPAAFDSGLLTGNILINYISWDGKDNPVEKIQDYRNYLITTINDLYTLFDQKFVANWDKDATDVMATVSGYQEFYMRKLFVDTIAFAAMVMIRRVHGLAHNIDVDGIEDQERRKDVQISILEIAEELMMYRESFSTIHDVTSFVKARIF</sequence>
<organism evidence="9 10">
    <name type="scientific">candidate division KSB3 bacterium</name>
    <dbReference type="NCBI Taxonomy" id="2044937"/>
    <lineage>
        <taxon>Bacteria</taxon>
        <taxon>candidate division KSB3</taxon>
    </lineage>
</organism>
<dbReference type="EC" id="2.7.1.100" evidence="7"/>
<evidence type="ECO:0000256" key="5">
    <source>
        <dbReference type="ARBA" id="ARBA00022777"/>
    </source>
</evidence>
<dbReference type="AlphaFoldDB" id="A0A2G6KIB8"/>
<comment type="similarity">
    <text evidence="1 7">Belongs to the methylthioribose kinase family.</text>
</comment>
<evidence type="ECO:0000259" key="8">
    <source>
        <dbReference type="Pfam" id="PF01636"/>
    </source>
</evidence>
<evidence type="ECO:0000256" key="7">
    <source>
        <dbReference type="HAMAP-Rule" id="MF_01683"/>
    </source>
</evidence>
<dbReference type="InterPro" id="IPR002575">
    <property type="entry name" value="Aminoglycoside_PTrfase"/>
</dbReference>